<dbReference type="InterPro" id="IPR037047">
    <property type="entry name" value="PITH_dom_sf"/>
</dbReference>
<dbReference type="GO" id="GO:0005737">
    <property type="term" value="C:cytoplasm"/>
    <property type="evidence" value="ECO:0007669"/>
    <property type="project" value="UniProtKB-ARBA"/>
</dbReference>
<dbReference type="RefSeq" id="XP_013238161.1">
    <property type="nucleotide sequence ID" value="XM_013382707.1"/>
</dbReference>
<dbReference type="GeneID" id="25259375"/>
<dbReference type="InterPro" id="IPR010400">
    <property type="entry name" value="PITH_dom"/>
</dbReference>
<dbReference type="AlphaFoldDB" id="A0A098VRP9"/>
<dbReference type="HOGENOM" id="CLU_1215041_0_0_1"/>
<dbReference type="SUPFAM" id="SSF49785">
    <property type="entry name" value="Galactose-binding domain-like"/>
    <property type="match status" value="1"/>
</dbReference>
<protein>
    <submittedName>
        <fullName evidence="3">DUF1000-domain-containing protein</fullName>
    </submittedName>
</protein>
<dbReference type="Pfam" id="PF06201">
    <property type="entry name" value="PITH"/>
    <property type="match status" value="1"/>
</dbReference>
<comment type="caution">
    <text evidence="3">The sequence shown here is derived from an EMBL/GenBank/DDBJ whole genome shotgun (WGS) entry which is preliminary data.</text>
</comment>
<dbReference type="VEuPathDB" id="MicrosporidiaDB:DI09_28p140"/>
<evidence type="ECO:0000259" key="2">
    <source>
        <dbReference type="PROSITE" id="PS51532"/>
    </source>
</evidence>
<sequence length="228" mass="24729">MPCNCSSSGSSDCCIEESSTGGANCSPSAASLFKYIDHANIYALNEKTRDSVKGIFRPHHLRLQTDMVVQSDDDDSQLIIRIPLSQSIKLSFIAIGMLQPGPEYVLRIFANGGAGAGADFSNIWTIPVTQEIALADTPSIVTTYPLQRNKFSNVDDLVLHICTADHGKNTPFPARPSSSPLFIFYAGLYGETTLLRRDPVIGVYEARPIASDHPCVSVKHQPVPDSFA</sequence>
<feature type="domain" description="PITH" evidence="2">
    <location>
        <begin position="21"/>
        <end position="208"/>
    </location>
</feature>
<proteinExistence type="inferred from homology"/>
<evidence type="ECO:0000313" key="3">
    <source>
        <dbReference type="EMBL" id="KGG51733.1"/>
    </source>
</evidence>
<dbReference type="PANTHER" id="PTHR12175">
    <property type="entry name" value="AD039 HT014 THIOREDOXIN FAMILY TRP26"/>
    <property type="match status" value="1"/>
</dbReference>
<gene>
    <name evidence="3" type="ORF">DI09_28p140</name>
</gene>
<name>A0A098VRP9_9MICR</name>
<organism evidence="3 4">
    <name type="scientific">Mitosporidium daphniae</name>
    <dbReference type="NCBI Taxonomy" id="1485682"/>
    <lineage>
        <taxon>Eukaryota</taxon>
        <taxon>Fungi</taxon>
        <taxon>Fungi incertae sedis</taxon>
        <taxon>Microsporidia</taxon>
        <taxon>Mitosporidium</taxon>
    </lineage>
</organism>
<dbReference type="InterPro" id="IPR045099">
    <property type="entry name" value="PITH1-like"/>
</dbReference>
<dbReference type="Proteomes" id="UP000029725">
    <property type="component" value="Unassembled WGS sequence"/>
</dbReference>
<dbReference type="OrthoDB" id="2635at2759"/>
<dbReference type="InterPro" id="IPR008979">
    <property type="entry name" value="Galactose-bd-like_sf"/>
</dbReference>
<dbReference type="PROSITE" id="PS51532">
    <property type="entry name" value="PITH"/>
    <property type="match status" value="1"/>
</dbReference>
<evidence type="ECO:0000313" key="4">
    <source>
        <dbReference type="Proteomes" id="UP000029725"/>
    </source>
</evidence>
<dbReference type="PANTHER" id="PTHR12175:SF1">
    <property type="entry name" value="PITH DOMAIN-CONTAINING PROTEIN 1"/>
    <property type="match status" value="1"/>
</dbReference>
<dbReference type="Gene3D" id="2.60.120.470">
    <property type="entry name" value="PITH domain"/>
    <property type="match status" value="1"/>
</dbReference>
<dbReference type="EMBL" id="JMKJ01000210">
    <property type="protein sequence ID" value="KGG51733.1"/>
    <property type="molecule type" value="Genomic_DNA"/>
</dbReference>
<reference evidence="3 4" key="1">
    <citation type="submission" date="2014-04" db="EMBL/GenBank/DDBJ databases">
        <title>A new species of microsporidia sheds light on the evolution of extreme parasitism.</title>
        <authorList>
            <person name="Haag K.L."/>
            <person name="James T.Y."/>
            <person name="Larsson R."/>
            <person name="Schaer T.M."/>
            <person name="Refardt D."/>
            <person name="Pombert J.-F."/>
            <person name="Ebert D."/>
        </authorList>
    </citation>
    <scope>NUCLEOTIDE SEQUENCE [LARGE SCALE GENOMIC DNA]</scope>
    <source>
        <strain evidence="3 4">UGP3</strain>
        <tissue evidence="3">Spores</tissue>
    </source>
</reference>
<evidence type="ECO:0000256" key="1">
    <source>
        <dbReference type="ARBA" id="ARBA00025788"/>
    </source>
</evidence>
<accession>A0A098VRP9</accession>
<comment type="similarity">
    <text evidence="1">Belongs to the PITHD1 family.</text>
</comment>
<keyword evidence="4" id="KW-1185">Reference proteome</keyword>